<evidence type="ECO:0000313" key="3">
    <source>
        <dbReference type="Proteomes" id="UP001221757"/>
    </source>
</evidence>
<feature type="non-terminal residue" evidence="2">
    <location>
        <position position="1"/>
    </location>
</feature>
<keyword evidence="1" id="KW-1133">Transmembrane helix</keyword>
<proteinExistence type="predicted"/>
<keyword evidence="1" id="KW-0472">Membrane</keyword>
<dbReference type="EMBL" id="JARKIE010000027">
    <property type="protein sequence ID" value="KAJ7698098.1"/>
    <property type="molecule type" value="Genomic_DNA"/>
</dbReference>
<gene>
    <name evidence="2" type="ORF">B0H17DRAFT_927746</name>
</gene>
<keyword evidence="1" id="KW-0812">Transmembrane</keyword>
<protein>
    <submittedName>
        <fullName evidence="2">Uncharacterized protein</fullName>
    </submittedName>
</protein>
<evidence type="ECO:0000256" key="1">
    <source>
        <dbReference type="SAM" id="Phobius"/>
    </source>
</evidence>
<comment type="caution">
    <text evidence="2">The sequence shown here is derived from an EMBL/GenBank/DDBJ whole genome shotgun (WGS) entry which is preliminary data.</text>
</comment>
<feature type="transmembrane region" description="Helical" evidence="1">
    <location>
        <begin position="35"/>
        <end position="54"/>
    </location>
</feature>
<reference evidence="2" key="1">
    <citation type="submission" date="2023-03" db="EMBL/GenBank/DDBJ databases">
        <title>Massive genome expansion in bonnet fungi (Mycena s.s.) driven by repeated elements and novel gene families across ecological guilds.</title>
        <authorList>
            <consortium name="Lawrence Berkeley National Laboratory"/>
            <person name="Harder C.B."/>
            <person name="Miyauchi S."/>
            <person name="Viragh M."/>
            <person name="Kuo A."/>
            <person name="Thoen E."/>
            <person name="Andreopoulos B."/>
            <person name="Lu D."/>
            <person name="Skrede I."/>
            <person name="Drula E."/>
            <person name="Henrissat B."/>
            <person name="Morin E."/>
            <person name="Kohler A."/>
            <person name="Barry K."/>
            <person name="LaButti K."/>
            <person name="Morin E."/>
            <person name="Salamov A."/>
            <person name="Lipzen A."/>
            <person name="Mereny Z."/>
            <person name="Hegedus B."/>
            <person name="Baldrian P."/>
            <person name="Stursova M."/>
            <person name="Weitz H."/>
            <person name="Taylor A."/>
            <person name="Grigoriev I.V."/>
            <person name="Nagy L.G."/>
            <person name="Martin F."/>
            <person name="Kauserud H."/>
        </authorList>
    </citation>
    <scope>NUCLEOTIDE SEQUENCE</scope>
    <source>
        <strain evidence="2">CBHHK067</strain>
    </source>
</reference>
<accession>A0AAD7DSG3</accession>
<organism evidence="2 3">
    <name type="scientific">Mycena rosella</name>
    <name type="common">Pink bonnet</name>
    <name type="synonym">Agaricus rosellus</name>
    <dbReference type="NCBI Taxonomy" id="1033263"/>
    <lineage>
        <taxon>Eukaryota</taxon>
        <taxon>Fungi</taxon>
        <taxon>Dikarya</taxon>
        <taxon>Basidiomycota</taxon>
        <taxon>Agaricomycotina</taxon>
        <taxon>Agaricomycetes</taxon>
        <taxon>Agaricomycetidae</taxon>
        <taxon>Agaricales</taxon>
        <taxon>Marasmiineae</taxon>
        <taxon>Mycenaceae</taxon>
        <taxon>Mycena</taxon>
    </lineage>
</organism>
<evidence type="ECO:0000313" key="2">
    <source>
        <dbReference type="EMBL" id="KAJ7698098.1"/>
    </source>
</evidence>
<dbReference type="AlphaFoldDB" id="A0AAD7DSG3"/>
<dbReference type="Proteomes" id="UP001221757">
    <property type="component" value="Unassembled WGS sequence"/>
</dbReference>
<sequence length="115" mass="13364">DDWDMMWAWRGLTALGHYDTDSDGELILWDEKKVITFPAGVMFLFPSAFMQYFFTRIAPWERQYSKAGLFRYAESGFMSEKNFEATAWQSAHEACNKVRDAHLATALNMYSPISE</sequence>
<keyword evidence="3" id="KW-1185">Reference proteome</keyword>
<name>A0AAD7DSG3_MYCRO</name>